<evidence type="ECO:0000256" key="6">
    <source>
        <dbReference type="ARBA" id="ARBA00023136"/>
    </source>
</evidence>
<feature type="transmembrane region" description="Helical" evidence="7">
    <location>
        <begin position="104"/>
        <end position="125"/>
    </location>
</feature>
<keyword evidence="5 7" id="KW-1133">Transmembrane helix</keyword>
<feature type="transmembrane region" description="Helical" evidence="7">
    <location>
        <begin position="399"/>
        <end position="420"/>
    </location>
</feature>
<dbReference type="PRINTS" id="PR01036">
    <property type="entry name" value="TCRTETB"/>
</dbReference>
<proteinExistence type="predicted"/>
<dbReference type="PROSITE" id="PS50850">
    <property type="entry name" value="MFS"/>
    <property type="match status" value="1"/>
</dbReference>
<keyword evidence="3" id="KW-1003">Cell membrane</keyword>
<keyword evidence="6 7" id="KW-0472">Membrane</keyword>
<evidence type="ECO:0000259" key="8">
    <source>
        <dbReference type="PROSITE" id="PS50850"/>
    </source>
</evidence>
<feature type="transmembrane region" description="Helical" evidence="7">
    <location>
        <begin position="164"/>
        <end position="187"/>
    </location>
</feature>
<evidence type="ECO:0000256" key="3">
    <source>
        <dbReference type="ARBA" id="ARBA00022475"/>
    </source>
</evidence>
<comment type="subcellular location">
    <subcellularLocation>
        <location evidence="1">Cell membrane</location>
        <topology evidence="1">Multi-pass membrane protein</topology>
    </subcellularLocation>
</comment>
<evidence type="ECO:0000256" key="7">
    <source>
        <dbReference type="SAM" id="Phobius"/>
    </source>
</evidence>
<feature type="transmembrane region" description="Helical" evidence="7">
    <location>
        <begin position="332"/>
        <end position="350"/>
    </location>
</feature>
<dbReference type="GeneID" id="36298564"/>
<dbReference type="InterPro" id="IPR011701">
    <property type="entry name" value="MFS"/>
</dbReference>
<dbReference type="GO" id="GO:0005886">
    <property type="term" value="C:plasma membrane"/>
    <property type="evidence" value="ECO:0007669"/>
    <property type="project" value="UniProtKB-SubCell"/>
</dbReference>
<dbReference type="Gene3D" id="1.20.1250.20">
    <property type="entry name" value="MFS general substrate transporter like domains"/>
    <property type="match status" value="1"/>
</dbReference>
<reference evidence="9 10" key="1">
    <citation type="submission" date="2016-10" db="EMBL/GenBank/DDBJ databases">
        <authorList>
            <person name="de Groot N.N."/>
        </authorList>
    </citation>
    <scope>NUCLEOTIDE SEQUENCE [LARGE SCALE GENOMIC DNA]</scope>
    <source>
        <strain evidence="9 10">DSM 15019</strain>
    </source>
</reference>
<dbReference type="InterPro" id="IPR020846">
    <property type="entry name" value="MFS_dom"/>
</dbReference>
<evidence type="ECO:0000256" key="5">
    <source>
        <dbReference type="ARBA" id="ARBA00022989"/>
    </source>
</evidence>
<dbReference type="Gene3D" id="1.20.1720.10">
    <property type="entry name" value="Multidrug resistance protein D"/>
    <property type="match status" value="1"/>
</dbReference>
<keyword evidence="2" id="KW-0813">Transport</keyword>
<dbReference type="GO" id="GO:0022857">
    <property type="term" value="F:transmembrane transporter activity"/>
    <property type="evidence" value="ECO:0007669"/>
    <property type="project" value="InterPro"/>
</dbReference>
<dbReference type="InterPro" id="IPR036259">
    <property type="entry name" value="MFS_trans_sf"/>
</dbReference>
<dbReference type="PANTHER" id="PTHR42718:SF47">
    <property type="entry name" value="METHYL VIOLOGEN RESISTANCE PROTEIN SMVA"/>
    <property type="match status" value="1"/>
</dbReference>
<protein>
    <submittedName>
        <fullName evidence="9">MFS transporter, DHA2 family, multidrug resistance protein</fullName>
    </submittedName>
</protein>
<feature type="domain" description="Major facilitator superfamily (MFS) profile" evidence="8">
    <location>
        <begin position="13"/>
        <end position="493"/>
    </location>
</feature>
<feature type="transmembrane region" description="Helical" evidence="7">
    <location>
        <begin position="356"/>
        <end position="378"/>
    </location>
</feature>
<dbReference type="SUPFAM" id="SSF103473">
    <property type="entry name" value="MFS general substrate transporter"/>
    <property type="match status" value="1"/>
</dbReference>
<feature type="transmembrane region" description="Helical" evidence="7">
    <location>
        <begin position="266"/>
        <end position="287"/>
    </location>
</feature>
<feature type="transmembrane region" description="Helical" evidence="7">
    <location>
        <begin position="79"/>
        <end position="98"/>
    </location>
</feature>
<dbReference type="RefSeq" id="WP_036340970.1">
    <property type="nucleotide sequence ID" value="NZ_LT629770.1"/>
</dbReference>
<evidence type="ECO:0000256" key="2">
    <source>
        <dbReference type="ARBA" id="ARBA00022448"/>
    </source>
</evidence>
<sequence>MNELMTPARRWASLAVLVGAVLLLAIDATVLYLAVPSLTADLSPTASQVLWIGDIYSLALAGLLVTMGNLADRIGRKKLLLIGAAAFGLASILAAFAPTAEVLIAARLLLGVAGATIMPSTLSLIRNIFTDPIERTRAIAIWSAAAASGIALGPLVGGALLENFWWGSVFLINLPVMALVIGLGAWLLPESRNPNPGRFDLISSGLSMLAIIPFVYTIKQVTGGKFDLLTAAAIIASVVGGILFVRRQRKTASPMIDVDLFRVPAFSGAVLVNFISVFALSGVLFFFSQYLQLARGLSPLQAGLAQLPAALSAMAAVAVVGFLLTRLGRGRAIGVALITGAVGLGLLAALESSEQLAWVLLAVVPLGLGIGVAETLSVDAVVSAVKPAKAGAAASVAETAYELGVALGIAILGSLMSVFYRGGLDLPTGVPGEVAARVEDSLASATAVLEPGSPVLEAAQHAFVSAMQSTTLIAGGVMVLAAIVAFTLIPNNKDAVTADH</sequence>
<feature type="transmembrane region" description="Helical" evidence="7">
    <location>
        <begin position="228"/>
        <end position="245"/>
    </location>
</feature>
<name>A0A1H1MZM3_9MICO</name>
<gene>
    <name evidence="9" type="ORF">SAMN04489809_0667</name>
</gene>
<evidence type="ECO:0000256" key="4">
    <source>
        <dbReference type="ARBA" id="ARBA00022692"/>
    </source>
</evidence>
<feature type="transmembrane region" description="Helical" evidence="7">
    <location>
        <begin position="307"/>
        <end position="325"/>
    </location>
</feature>
<dbReference type="Pfam" id="PF07690">
    <property type="entry name" value="MFS_1"/>
    <property type="match status" value="1"/>
</dbReference>
<dbReference type="InterPro" id="IPR005829">
    <property type="entry name" value="Sugar_transporter_CS"/>
</dbReference>
<evidence type="ECO:0000313" key="10">
    <source>
        <dbReference type="Proteomes" id="UP000182126"/>
    </source>
</evidence>
<evidence type="ECO:0000313" key="9">
    <source>
        <dbReference type="EMBL" id="SDR92142.1"/>
    </source>
</evidence>
<evidence type="ECO:0000256" key="1">
    <source>
        <dbReference type="ARBA" id="ARBA00004651"/>
    </source>
</evidence>
<dbReference type="EMBL" id="LT629770">
    <property type="protein sequence ID" value="SDR92142.1"/>
    <property type="molecule type" value="Genomic_DNA"/>
</dbReference>
<dbReference type="PANTHER" id="PTHR42718">
    <property type="entry name" value="MAJOR FACILITATOR SUPERFAMILY MULTIDRUG TRANSPORTER MFSC"/>
    <property type="match status" value="1"/>
</dbReference>
<feature type="transmembrane region" description="Helical" evidence="7">
    <location>
        <begin position="49"/>
        <end position="67"/>
    </location>
</feature>
<dbReference type="Proteomes" id="UP000182126">
    <property type="component" value="Chromosome I"/>
</dbReference>
<feature type="transmembrane region" description="Helical" evidence="7">
    <location>
        <begin position="199"/>
        <end position="216"/>
    </location>
</feature>
<feature type="transmembrane region" description="Helical" evidence="7">
    <location>
        <begin position="471"/>
        <end position="489"/>
    </location>
</feature>
<dbReference type="PROSITE" id="PS00216">
    <property type="entry name" value="SUGAR_TRANSPORT_1"/>
    <property type="match status" value="1"/>
</dbReference>
<feature type="transmembrane region" description="Helical" evidence="7">
    <location>
        <begin position="137"/>
        <end position="158"/>
    </location>
</feature>
<dbReference type="AlphaFoldDB" id="A0A1H1MZM3"/>
<keyword evidence="4 7" id="KW-0812">Transmembrane</keyword>
<accession>A0A1H1MZM3</accession>
<organism evidence="9 10">
    <name type="scientific">Microbacterium paraoxydans</name>
    <dbReference type="NCBI Taxonomy" id="199592"/>
    <lineage>
        <taxon>Bacteria</taxon>
        <taxon>Bacillati</taxon>
        <taxon>Actinomycetota</taxon>
        <taxon>Actinomycetes</taxon>
        <taxon>Micrococcales</taxon>
        <taxon>Microbacteriaceae</taxon>
        <taxon>Microbacterium</taxon>
    </lineage>
</organism>
<dbReference type="CDD" id="cd17321">
    <property type="entry name" value="MFS_MMR_MDR_like"/>
    <property type="match status" value="1"/>
</dbReference>